<evidence type="ECO:0000313" key="3">
    <source>
        <dbReference type="Proteomes" id="UP001057375"/>
    </source>
</evidence>
<dbReference type="PANTHER" id="PTHR37332">
    <property type="entry name" value="EXPRESSED PROTEIN"/>
    <property type="match status" value="1"/>
</dbReference>
<dbReference type="EMBL" id="BQXS01011571">
    <property type="protein sequence ID" value="GKT14207.1"/>
    <property type="molecule type" value="Genomic_DNA"/>
</dbReference>
<name>A0ABQ5JW10_9EUKA</name>
<feature type="region of interest" description="Disordered" evidence="1">
    <location>
        <begin position="156"/>
        <end position="189"/>
    </location>
</feature>
<dbReference type="PANTHER" id="PTHR37332:SF1">
    <property type="entry name" value="ELMO DOMAIN-CONTAINING PROTEIN"/>
    <property type="match status" value="1"/>
</dbReference>
<feature type="region of interest" description="Disordered" evidence="1">
    <location>
        <begin position="120"/>
        <end position="139"/>
    </location>
</feature>
<feature type="compositionally biased region" description="Polar residues" evidence="1">
    <location>
        <begin position="123"/>
        <end position="136"/>
    </location>
</feature>
<reference evidence="2" key="1">
    <citation type="submission" date="2022-03" db="EMBL/GenBank/DDBJ databases">
        <title>Draft genome sequence of Aduncisulcus paluster, a free-living microaerophilic Fornicata.</title>
        <authorList>
            <person name="Yuyama I."/>
            <person name="Kume K."/>
            <person name="Tamura T."/>
            <person name="Inagaki Y."/>
            <person name="Hashimoto T."/>
        </authorList>
    </citation>
    <scope>NUCLEOTIDE SEQUENCE</scope>
    <source>
        <strain evidence="2">NY0171</strain>
    </source>
</reference>
<proteinExistence type="predicted"/>
<gene>
    <name evidence="2" type="ORF">ADUPG1_010442</name>
</gene>
<comment type="caution">
    <text evidence="2">The sequence shown here is derived from an EMBL/GenBank/DDBJ whole genome shotgun (WGS) entry which is preliminary data.</text>
</comment>
<accession>A0ABQ5JW10</accession>
<evidence type="ECO:0000313" key="2">
    <source>
        <dbReference type="EMBL" id="GKT14207.1"/>
    </source>
</evidence>
<protein>
    <submittedName>
        <fullName evidence="2">Uncharacterized protein</fullName>
    </submittedName>
</protein>
<dbReference type="Proteomes" id="UP001057375">
    <property type="component" value="Unassembled WGS sequence"/>
</dbReference>
<organism evidence="2 3">
    <name type="scientific">Aduncisulcus paluster</name>
    <dbReference type="NCBI Taxonomy" id="2918883"/>
    <lineage>
        <taxon>Eukaryota</taxon>
        <taxon>Metamonada</taxon>
        <taxon>Carpediemonas-like organisms</taxon>
        <taxon>Aduncisulcus</taxon>
    </lineage>
</organism>
<evidence type="ECO:0000256" key="1">
    <source>
        <dbReference type="SAM" id="MobiDB-lite"/>
    </source>
</evidence>
<sequence length="320" mass="35484">MEEALGGSESDRMNLIEHIITKRLTNLEYLKRVHRGKAFWLNIVQLSPDDIVSSYDSTFLQNRTCIWFSLGVSLGRLIPNPNGPSFIFAVARVFYELDALVHTPFTRGLKTFSMKKEKPLQSHKASFQEPKSSISSLDRGRRLSFSQQSMVVSSSISPSTLTPSASPLSTVQIPSPTIHPTSPSSSTSQTSTILLGTLTTIPITATKKSYGPRHAELRVMWEKALVDPRVSNARLLSAPLPHGLLLDYISVVVGLCETLSTVYPKLMDRCVKHPLLARQVVLIDGLIKHHFIGILSREYSIIAQGVIKRKMSEVMDKFGG</sequence>
<keyword evidence="3" id="KW-1185">Reference proteome</keyword>